<keyword evidence="2" id="KW-1185">Reference proteome</keyword>
<evidence type="ECO:0000313" key="1">
    <source>
        <dbReference type="EMBL" id="KAK3059610.1"/>
    </source>
</evidence>
<proteinExistence type="predicted"/>
<comment type="caution">
    <text evidence="1">The sequence shown here is derived from an EMBL/GenBank/DDBJ whole genome shotgun (WGS) entry which is preliminary data.</text>
</comment>
<dbReference type="Proteomes" id="UP001186974">
    <property type="component" value="Unassembled WGS sequence"/>
</dbReference>
<evidence type="ECO:0000313" key="2">
    <source>
        <dbReference type="Proteomes" id="UP001186974"/>
    </source>
</evidence>
<dbReference type="EMBL" id="JAWDJW010009252">
    <property type="protein sequence ID" value="KAK3059610.1"/>
    <property type="molecule type" value="Genomic_DNA"/>
</dbReference>
<protein>
    <submittedName>
        <fullName evidence="1">Uncharacterized protein</fullName>
    </submittedName>
</protein>
<organism evidence="1 2">
    <name type="scientific">Coniosporium uncinatum</name>
    <dbReference type="NCBI Taxonomy" id="93489"/>
    <lineage>
        <taxon>Eukaryota</taxon>
        <taxon>Fungi</taxon>
        <taxon>Dikarya</taxon>
        <taxon>Ascomycota</taxon>
        <taxon>Pezizomycotina</taxon>
        <taxon>Dothideomycetes</taxon>
        <taxon>Dothideomycetes incertae sedis</taxon>
        <taxon>Coniosporium</taxon>
    </lineage>
</organism>
<reference evidence="1" key="1">
    <citation type="submission" date="2024-09" db="EMBL/GenBank/DDBJ databases">
        <title>Black Yeasts Isolated from many extreme environments.</title>
        <authorList>
            <person name="Coleine C."/>
            <person name="Stajich J.E."/>
            <person name="Selbmann L."/>
        </authorList>
    </citation>
    <scope>NUCLEOTIDE SEQUENCE</scope>
    <source>
        <strain evidence="1">CCFEE 5737</strain>
    </source>
</reference>
<sequence length="268" mass="30162">MRSFNLEIDQWRLRWHERQRLNRYIGTFPPKGIILYSYFAKLQLNSLAIRGINIAQDSLCTERKEFANMAISAAGSILTFVLEEADLRRCLVGTPLYVHTMITFASVFLMKVATKWNSVGFNLEPTFVWDLVGRMIKLLKDTVTSDRHLLHHIAAGLEKMLITSRNLTSPRTSASRDSSGDRGVHHVGDHAHNQAGQQYPFPQGDQVDSSAMQTSWEGYEGMNPQLHQGYGEGADFDPMILNDSLLFEAFGSDPAYGVYNLLTSQFAG</sequence>
<name>A0ACC3CZI5_9PEZI</name>
<gene>
    <name evidence="1" type="ORF">LTS18_010440</name>
</gene>
<accession>A0ACC3CZI5</accession>